<evidence type="ECO:0000256" key="1">
    <source>
        <dbReference type="SAM" id="SignalP"/>
    </source>
</evidence>
<name>A0ABY3XAJ9_9GAMM</name>
<feature type="signal peptide" evidence="1">
    <location>
        <begin position="1"/>
        <end position="23"/>
    </location>
</feature>
<evidence type="ECO:0000313" key="2">
    <source>
        <dbReference type="EMBL" id="UNP29584.1"/>
    </source>
</evidence>
<sequence length="127" mass="14236">MRTPHICSFIGLASVAFTGSAIAGHDPQCVAEWDKSSAHTTCTTHEYFVQEEGKCKFQGRCVRLERDIDGTRFTTTGGPGDAYADYWYLQDVSKLVNCDGKLKVDTCKREDTGSAPWPERSSNYWDR</sequence>
<reference evidence="2 3" key="1">
    <citation type="submission" date="2022-03" db="EMBL/GenBank/DDBJ databases">
        <title>Complete genome sequence of Lysobacter capsici VKM B-2533 and Lysobacter gummosus 10.1.1, promising sources of lytic agents.</title>
        <authorList>
            <person name="Tarlachkov S.V."/>
            <person name="Kudryakova I.V."/>
            <person name="Afoshin A.S."/>
            <person name="Leontyevskaya E.A."/>
            <person name="Leontyevskaya N.V."/>
        </authorList>
    </citation>
    <scope>NUCLEOTIDE SEQUENCE [LARGE SCALE GENOMIC DNA]</scope>
    <source>
        <strain evidence="2 3">10.1.1</strain>
    </source>
</reference>
<keyword evidence="3" id="KW-1185">Reference proteome</keyword>
<proteinExistence type="predicted"/>
<dbReference type="EMBL" id="CP093547">
    <property type="protein sequence ID" value="UNP29584.1"/>
    <property type="molecule type" value="Genomic_DNA"/>
</dbReference>
<accession>A0ABY3XAJ9</accession>
<dbReference type="Proteomes" id="UP000829194">
    <property type="component" value="Chromosome"/>
</dbReference>
<organism evidence="2 3">
    <name type="scientific">Lysobacter gummosus</name>
    <dbReference type="NCBI Taxonomy" id="262324"/>
    <lineage>
        <taxon>Bacteria</taxon>
        <taxon>Pseudomonadati</taxon>
        <taxon>Pseudomonadota</taxon>
        <taxon>Gammaproteobacteria</taxon>
        <taxon>Lysobacterales</taxon>
        <taxon>Lysobacteraceae</taxon>
        <taxon>Lysobacter</taxon>
    </lineage>
</organism>
<dbReference type="RefSeq" id="WP_148649133.1">
    <property type="nucleotide sequence ID" value="NZ_CP011131.1"/>
</dbReference>
<keyword evidence="1" id="KW-0732">Signal</keyword>
<evidence type="ECO:0000313" key="3">
    <source>
        <dbReference type="Proteomes" id="UP000829194"/>
    </source>
</evidence>
<feature type="chain" id="PRO_5046564562" description="Secreted protein" evidence="1">
    <location>
        <begin position="24"/>
        <end position="127"/>
    </location>
</feature>
<gene>
    <name evidence="2" type="ORF">MOV92_24550</name>
</gene>
<protein>
    <recommendedName>
        <fullName evidence="4">Secreted protein</fullName>
    </recommendedName>
</protein>
<evidence type="ECO:0008006" key="4">
    <source>
        <dbReference type="Google" id="ProtNLM"/>
    </source>
</evidence>